<dbReference type="Pfam" id="PF16069">
    <property type="entry name" value="DUF4811"/>
    <property type="match status" value="1"/>
</dbReference>
<evidence type="ECO:0000256" key="1">
    <source>
        <dbReference type="SAM" id="Phobius"/>
    </source>
</evidence>
<keyword evidence="3" id="KW-1185">Reference proteome</keyword>
<evidence type="ECO:0000313" key="2">
    <source>
        <dbReference type="EMBL" id="SFC10300.1"/>
    </source>
</evidence>
<evidence type="ECO:0000313" key="3">
    <source>
        <dbReference type="Proteomes" id="UP000199376"/>
    </source>
</evidence>
<accession>A0A1I1GME7</accession>
<organism evidence="2 3">
    <name type="scientific">Fructobacillus durionis</name>
    <dbReference type="NCBI Taxonomy" id="283737"/>
    <lineage>
        <taxon>Bacteria</taxon>
        <taxon>Bacillati</taxon>
        <taxon>Bacillota</taxon>
        <taxon>Bacilli</taxon>
        <taxon>Lactobacillales</taxon>
        <taxon>Lactobacillaceae</taxon>
        <taxon>Fructobacillus</taxon>
    </lineage>
</organism>
<name>A0A1I1GME7_9LACO</name>
<evidence type="ECO:0008006" key="4">
    <source>
        <dbReference type="Google" id="ProtNLM"/>
    </source>
</evidence>
<reference evidence="2 3" key="1">
    <citation type="submission" date="2016-10" db="EMBL/GenBank/DDBJ databases">
        <authorList>
            <person name="de Groot N.N."/>
        </authorList>
    </citation>
    <scope>NUCLEOTIDE SEQUENCE [LARGE SCALE GENOMIC DNA]</scope>
    <source>
        <strain evidence="2 3">DSM 19113</strain>
    </source>
</reference>
<dbReference type="Proteomes" id="UP000199376">
    <property type="component" value="Unassembled WGS sequence"/>
</dbReference>
<keyword evidence="1" id="KW-1133">Transmembrane helix</keyword>
<sequence>MLIWIIAGLVTLAFFSWFFLKSRLAQMILGTTFSLLAVVAAVLLALNMSQHFGMEKSETTTSHEVYSALPAQSAVKAVAVKKIGAENYVLIYKDYEKDQQAKKHFVPDTSEVVKAVKRSANYEKADVKTAEVQTKTVKWTYKSDLYRFLFEQKEEDDVVSIKHELILPENWQVIEK</sequence>
<dbReference type="STRING" id="283737.SAMN05660453_1063"/>
<keyword evidence="1" id="KW-0472">Membrane</keyword>
<protein>
    <recommendedName>
        <fullName evidence="4">DUF4811 domain-containing protein</fullName>
    </recommendedName>
</protein>
<gene>
    <name evidence="2" type="ORF">SAMN05660453_1063</name>
</gene>
<dbReference type="AlphaFoldDB" id="A0A1I1GME7"/>
<keyword evidence="1" id="KW-0812">Transmembrane</keyword>
<feature type="transmembrane region" description="Helical" evidence="1">
    <location>
        <begin position="25"/>
        <end position="46"/>
    </location>
</feature>
<dbReference type="OrthoDB" id="2300097at2"/>
<dbReference type="EMBL" id="FOLI01000005">
    <property type="protein sequence ID" value="SFC10300.1"/>
    <property type="molecule type" value="Genomic_DNA"/>
</dbReference>
<dbReference type="RefSeq" id="WP_091502718.1">
    <property type="nucleotide sequence ID" value="NZ_FOLI01000005.1"/>
</dbReference>
<proteinExistence type="predicted"/>
<dbReference type="InterPro" id="IPR032083">
    <property type="entry name" value="DUF4811"/>
</dbReference>